<dbReference type="SMART" id="SM00903">
    <property type="entry name" value="Flavin_Reduct"/>
    <property type="match status" value="1"/>
</dbReference>
<evidence type="ECO:0000313" key="5">
    <source>
        <dbReference type="Proteomes" id="UP000799324"/>
    </source>
</evidence>
<proteinExistence type="predicted"/>
<feature type="compositionally biased region" description="Basic and acidic residues" evidence="2">
    <location>
        <begin position="52"/>
        <end position="68"/>
    </location>
</feature>
<evidence type="ECO:0000256" key="2">
    <source>
        <dbReference type="SAM" id="MobiDB-lite"/>
    </source>
</evidence>
<dbReference type="Pfam" id="PF01613">
    <property type="entry name" value="Flavin_Reduct"/>
    <property type="match status" value="1"/>
</dbReference>
<dbReference type="OrthoDB" id="2015405at2759"/>
<accession>A0A6A6TFW6</accession>
<reference evidence="4" key="1">
    <citation type="journal article" date="2020" name="Stud. Mycol.">
        <title>101 Dothideomycetes genomes: a test case for predicting lifestyles and emergence of pathogens.</title>
        <authorList>
            <person name="Haridas S."/>
            <person name="Albert R."/>
            <person name="Binder M."/>
            <person name="Bloem J."/>
            <person name="Labutti K."/>
            <person name="Salamov A."/>
            <person name="Andreopoulos B."/>
            <person name="Baker S."/>
            <person name="Barry K."/>
            <person name="Bills G."/>
            <person name="Bluhm B."/>
            <person name="Cannon C."/>
            <person name="Castanera R."/>
            <person name="Culley D."/>
            <person name="Daum C."/>
            <person name="Ezra D."/>
            <person name="Gonzalez J."/>
            <person name="Henrissat B."/>
            <person name="Kuo A."/>
            <person name="Liang C."/>
            <person name="Lipzen A."/>
            <person name="Lutzoni F."/>
            <person name="Magnuson J."/>
            <person name="Mondo S."/>
            <person name="Nolan M."/>
            <person name="Ohm R."/>
            <person name="Pangilinan J."/>
            <person name="Park H.-J."/>
            <person name="Ramirez L."/>
            <person name="Alfaro M."/>
            <person name="Sun H."/>
            <person name="Tritt A."/>
            <person name="Yoshinaga Y."/>
            <person name="Zwiers L.-H."/>
            <person name="Turgeon B."/>
            <person name="Goodwin S."/>
            <person name="Spatafora J."/>
            <person name="Crous P."/>
            <person name="Grigoriev I."/>
        </authorList>
    </citation>
    <scope>NUCLEOTIDE SEQUENCE</scope>
    <source>
        <strain evidence="4">CBS 122681</strain>
    </source>
</reference>
<feature type="compositionally biased region" description="Polar residues" evidence="2">
    <location>
        <begin position="139"/>
        <end position="149"/>
    </location>
</feature>
<evidence type="ECO:0000256" key="1">
    <source>
        <dbReference type="ARBA" id="ARBA00023002"/>
    </source>
</evidence>
<keyword evidence="5" id="KW-1185">Reference proteome</keyword>
<sequence length="829" mass="93153">MAASQRQASRFFAAFYKWDRWTAGPRYCSHVNRPRILGSNVSATRSISLTPRWREQDGTDAQPPRDQEAEGSSVELPEEPPQKPPQEASAEPHAEPSAETSPWLIDRTADDYPRTPGFGTTKEDTEADQTAKLTDGHSVGQSADDQTQDALKESVRKLMRKVPHPVVVLTAAGVGQTGKPVPLGVAVSSFTTVTLNPPMISFNLKQPSRTLDAIRADNGRFRVHFLPSSLEAAKVVDSFTRGNTPASYVERRKYATIHATNKAESKPAELRRPYVMAAMQCEIVQEVAVADHVIAVAKVSSLSDLHNPEPALLYADGAYISQDFEKIHPRLLKLGEGDASTLVAAKDMAFLKDSQRWYISLFLRLGDEDRYGSFIRTFIENHPELLKLPPPEAESQIVSRLQVTPDALGWCIQGLVEEAAAKAKLKATGERQETTLPAKLNFHGSLTPDHIVGIIERAKAFVRADSLVLSLFYTDFLRLLGVSSRPYGLLMRDILEALRSENLAPPFDPRKNIARLSLTIEDVERIEYKLSDYLRVNAHAELLETSTDDLCKAIQCQTGARAWIRCVRNRLQAEIFPEKLDEAGVDLVGELAKQEVKIALHRIVSHMRSVEKEVTAQESSWVIFQKCRIHPLVSGFDPHFLIEKLRQWRRQYPNPKYQRLVSALYNESLRYSLGQSRLEHEVQALVTELPMRAITLDRSEVLVALGLSPEATTPNHKFRLDESLHIPALLCWAFKKHYVMYPAEERAAIDKFLAQNDTPELRQWIEEMSRGDSDFAKYHNEVSDGSEPEVERLRGLRRSLRVKLEKRGWVSSAANKLVDEELNDAADDG</sequence>
<dbReference type="AlphaFoldDB" id="A0A6A6TFW6"/>
<feature type="domain" description="Flavin reductase like" evidence="3">
    <location>
        <begin position="159"/>
        <end position="321"/>
    </location>
</feature>
<dbReference type="Proteomes" id="UP000799324">
    <property type="component" value="Unassembled WGS sequence"/>
</dbReference>
<feature type="region of interest" description="Disordered" evidence="2">
    <location>
        <begin position="47"/>
        <end position="149"/>
    </location>
</feature>
<dbReference type="InterPro" id="IPR002563">
    <property type="entry name" value="Flavin_Rdtase-like_dom"/>
</dbReference>
<dbReference type="InterPro" id="IPR050268">
    <property type="entry name" value="NADH-dep_flavin_reductase"/>
</dbReference>
<keyword evidence="1" id="KW-0560">Oxidoreductase</keyword>
<dbReference type="Gene3D" id="2.30.110.10">
    <property type="entry name" value="Electron Transport, Fmn-binding Protein, Chain A"/>
    <property type="match status" value="1"/>
</dbReference>
<dbReference type="SUPFAM" id="SSF50475">
    <property type="entry name" value="FMN-binding split barrel"/>
    <property type="match status" value="1"/>
</dbReference>
<dbReference type="InterPro" id="IPR012349">
    <property type="entry name" value="Split_barrel_FMN-bd"/>
</dbReference>
<dbReference type="PANTHER" id="PTHR30466">
    <property type="entry name" value="FLAVIN REDUCTASE"/>
    <property type="match status" value="1"/>
</dbReference>
<dbReference type="GO" id="GO:0042602">
    <property type="term" value="F:riboflavin reductase (NADPH) activity"/>
    <property type="evidence" value="ECO:0007669"/>
    <property type="project" value="TreeGrafter"/>
</dbReference>
<name>A0A6A6TFW6_9PLEO</name>
<evidence type="ECO:0000259" key="3">
    <source>
        <dbReference type="SMART" id="SM00903"/>
    </source>
</evidence>
<organism evidence="4 5">
    <name type="scientific">Lophiostoma macrostomum CBS 122681</name>
    <dbReference type="NCBI Taxonomy" id="1314788"/>
    <lineage>
        <taxon>Eukaryota</taxon>
        <taxon>Fungi</taxon>
        <taxon>Dikarya</taxon>
        <taxon>Ascomycota</taxon>
        <taxon>Pezizomycotina</taxon>
        <taxon>Dothideomycetes</taxon>
        <taxon>Pleosporomycetidae</taxon>
        <taxon>Pleosporales</taxon>
        <taxon>Lophiostomataceae</taxon>
        <taxon>Lophiostoma</taxon>
    </lineage>
</organism>
<evidence type="ECO:0000313" key="4">
    <source>
        <dbReference type="EMBL" id="KAF2657803.1"/>
    </source>
</evidence>
<dbReference type="GO" id="GO:0010181">
    <property type="term" value="F:FMN binding"/>
    <property type="evidence" value="ECO:0007669"/>
    <property type="project" value="InterPro"/>
</dbReference>
<dbReference type="EMBL" id="MU004321">
    <property type="protein sequence ID" value="KAF2657803.1"/>
    <property type="molecule type" value="Genomic_DNA"/>
</dbReference>
<protein>
    <recommendedName>
        <fullName evidence="3">Flavin reductase like domain-containing protein</fullName>
    </recommendedName>
</protein>
<dbReference type="PANTHER" id="PTHR30466:SF1">
    <property type="entry name" value="FMN REDUCTASE (NADH) RUTF"/>
    <property type="match status" value="1"/>
</dbReference>
<gene>
    <name evidence="4" type="ORF">K491DRAFT_311414</name>
</gene>